<reference evidence="4 5" key="1">
    <citation type="submission" date="2014-09" db="EMBL/GenBank/DDBJ databases">
        <title>Whole Genome Shotgun of Flavobacterium aquatile LMG 4008.</title>
        <authorList>
            <person name="Gale A.N."/>
            <person name="Pipes S.E."/>
            <person name="Newman J.D."/>
        </authorList>
    </citation>
    <scope>NUCLEOTIDE SEQUENCE [LARGE SCALE GENOMIC DNA]</scope>
    <source>
        <strain evidence="4 5">LMG 4008</strain>
    </source>
</reference>
<proteinExistence type="predicted"/>
<gene>
    <name evidence="4" type="ORF">LG45_13680</name>
</gene>
<comment type="caution">
    <text evidence="4">The sequence shown here is derived from an EMBL/GenBank/DDBJ whole genome shotgun (WGS) entry which is preliminary data.</text>
</comment>
<name>A0A095SSD2_9FLAO</name>
<dbReference type="NCBIfam" id="TIGR04183">
    <property type="entry name" value="Por_Secre_tail"/>
    <property type="match status" value="1"/>
</dbReference>
<feature type="signal peptide" evidence="2">
    <location>
        <begin position="1"/>
        <end position="19"/>
    </location>
</feature>
<dbReference type="Pfam" id="PF18962">
    <property type="entry name" value="Por_Secre_tail"/>
    <property type="match status" value="1"/>
</dbReference>
<dbReference type="RefSeq" id="WP_035127973.1">
    <property type="nucleotide sequence ID" value="NZ_JRHH01000005.1"/>
</dbReference>
<organism evidence="4 5">
    <name type="scientific">Flavobacterium aquatile LMG 4008 = ATCC 11947</name>
    <dbReference type="NCBI Taxonomy" id="1453498"/>
    <lineage>
        <taxon>Bacteria</taxon>
        <taxon>Pseudomonadati</taxon>
        <taxon>Bacteroidota</taxon>
        <taxon>Flavobacteriia</taxon>
        <taxon>Flavobacteriales</taxon>
        <taxon>Flavobacteriaceae</taxon>
        <taxon>Flavobacterium</taxon>
    </lineage>
</organism>
<protein>
    <recommendedName>
        <fullName evidence="3">Secretion system C-terminal sorting domain-containing protein</fullName>
    </recommendedName>
</protein>
<dbReference type="OrthoDB" id="1056765at2"/>
<dbReference type="Gene3D" id="2.60.120.260">
    <property type="entry name" value="Galactose-binding domain-like"/>
    <property type="match status" value="1"/>
</dbReference>
<dbReference type="AlphaFoldDB" id="A0A095SSD2"/>
<sequence length="260" mass="28186">MKKIYSLLLLVAISATTNAQVNLMPNGDFEAWTAGVPDAWFTTGSTVAQSTTIFHGGLSSIGLTSPASGNKTISPTTDIPVTQGVTYVFSGWYLDNDANSRFRHWGQFRTATADTGANALQATDYSTDSASWQFFTAESVPNATAIVSRAGLRVYPETSTTGGGVIYFDDVKFYDKATLSLEEIKDFDNQVKMATIITNSLTIQMPTRATVNIYSIDGKLFSSNRVDSNEAINTQSLASGVYLVTIQNDYAKTSRKIVKK</sequence>
<evidence type="ECO:0000313" key="5">
    <source>
        <dbReference type="Proteomes" id="UP000029554"/>
    </source>
</evidence>
<dbReference type="STRING" id="1453498.LG45_13680"/>
<evidence type="ECO:0000259" key="3">
    <source>
        <dbReference type="Pfam" id="PF18962"/>
    </source>
</evidence>
<evidence type="ECO:0000313" key="4">
    <source>
        <dbReference type="EMBL" id="KGD67269.1"/>
    </source>
</evidence>
<accession>A0A095SSD2</accession>
<evidence type="ECO:0000256" key="2">
    <source>
        <dbReference type="SAM" id="SignalP"/>
    </source>
</evidence>
<evidence type="ECO:0000256" key="1">
    <source>
        <dbReference type="ARBA" id="ARBA00022729"/>
    </source>
</evidence>
<keyword evidence="5" id="KW-1185">Reference proteome</keyword>
<feature type="chain" id="PRO_5001910435" description="Secretion system C-terminal sorting domain-containing protein" evidence="2">
    <location>
        <begin position="20"/>
        <end position="260"/>
    </location>
</feature>
<dbReference type="Proteomes" id="UP000029554">
    <property type="component" value="Unassembled WGS sequence"/>
</dbReference>
<dbReference type="InterPro" id="IPR026444">
    <property type="entry name" value="Secre_tail"/>
</dbReference>
<feature type="domain" description="Secretion system C-terminal sorting" evidence="3">
    <location>
        <begin position="199"/>
        <end position="258"/>
    </location>
</feature>
<dbReference type="eggNOG" id="ENOG5033WAY">
    <property type="taxonomic scope" value="Bacteria"/>
</dbReference>
<keyword evidence="1 2" id="KW-0732">Signal</keyword>
<dbReference type="EMBL" id="JRHH01000005">
    <property type="protein sequence ID" value="KGD67269.1"/>
    <property type="molecule type" value="Genomic_DNA"/>
</dbReference>